<accession>A0A4U8WG75</accession>
<dbReference type="EMBL" id="LR215973">
    <property type="protein sequence ID" value="VFB01578.1"/>
    <property type="molecule type" value="Genomic_DNA"/>
</dbReference>
<dbReference type="InterPro" id="IPR004378">
    <property type="entry name" value="F420H2_quin_Rdtase"/>
</dbReference>
<evidence type="ECO:0000313" key="2">
    <source>
        <dbReference type="Proteomes" id="UP000290439"/>
    </source>
</evidence>
<protein>
    <submittedName>
        <fullName evidence="1">Deazaflavin-dependent oxidoreductase, nitroreductase family</fullName>
    </submittedName>
</protein>
<dbReference type="Pfam" id="PF04075">
    <property type="entry name" value="F420H2_quin_red"/>
    <property type="match status" value="1"/>
</dbReference>
<gene>
    <name evidence="1" type="ORF">NCTC10797_05397</name>
</gene>
<dbReference type="NCBIfam" id="TIGR00026">
    <property type="entry name" value="hi_GC_TIGR00026"/>
    <property type="match status" value="1"/>
</dbReference>
<organism evidence="1 2">
    <name type="scientific">Nocardia cyriacigeorgica</name>
    <dbReference type="NCBI Taxonomy" id="135487"/>
    <lineage>
        <taxon>Bacteria</taxon>
        <taxon>Bacillati</taxon>
        <taxon>Actinomycetota</taxon>
        <taxon>Actinomycetes</taxon>
        <taxon>Mycobacteriales</taxon>
        <taxon>Nocardiaceae</taxon>
        <taxon>Nocardia</taxon>
    </lineage>
</organism>
<dbReference type="InterPro" id="IPR012349">
    <property type="entry name" value="Split_barrel_FMN-bd"/>
</dbReference>
<evidence type="ECO:0000313" key="1">
    <source>
        <dbReference type="EMBL" id="VFB01578.1"/>
    </source>
</evidence>
<proteinExistence type="predicted"/>
<name>A0A4U8WG75_9NOCA</name>
<reference evidence="1 2" key="1">
    <citation type="submission" date="2019-02" db="EMBL/GenBank/DDBJ databases">
        <authorList>
            <consortium name="Pathogen Informatics"/>
        </authorList>
    </citation>
    <scope>NUCLEOTIDE SEQUENCE [LARGE SCALE GENOMIC DNA]</scope>
    <source>
        <strain evidence="1 2">3012STDY6756504</strain>
    </source>
</reference>
<sequence length="169" mass="18487">MACRGACHRGGAGSAVTVVGMPSIGAKLLRTRWFVRAPIWVFRARLGFLFGGRLLMLEHLGRTSGQVRYVVLETVDRPDADTVVIASGFGKSSQWYRNLLAEPHCRVSVGWRHRAPAVARMLGIEETAAVLAGYRVRHPKAYQELSGVIQEATGQGIDTVPMVELSMRG</sequence>
<dbReference type="AlphaFoldDB" id="A0A4U8WG75"/>
<dbReference type="Gene3D" id="2.30.110.10">
    <property type="entry name" value="Electron Transport, Fmn-binding Protein, Chain A"/>
    <property type="match status" value="1"/>
</dbReference>
<dbReference type="Proteomes" id="UP000290439">
    <property type="component" value="Chromosome"/>
</dbReference>
<dbReference type="GO" id="GO:0016491">
    <property type="term" value="F:oxidoreductase activity"/>
    <property type="evidence" value="ECO:0007669"/>
    <property type="project" value="InterPro"/>
</dbReference>